<feature type="compositionally biased region" description="Basic and acidic residues" evidence="1">
    <location>
        <begin position="570"/>
        <end position="587"/>
    </location>
</feature>
<dbReference type="Pfam" id="PF00561">
    <property type="entry name" value="Abhydrolase_1"/>
    <property type="match status" value="1"/>
</dbReference>
<dbReference type="Proteomes" id="UP000265742">
    <property type="component" value="Unassembled WGS sequence"/>
</dbReference>
<dbReference type="AlphaFoldDB" id="A0A3A1U431"/>
<dbReference type="PANTHER" id="PTHR43798">
    <property type="entry name" value="MONOACYLGLYCEROL LIPASE"/>
    <property type="match status" value="1"/>
</dbReference>
<proteinExistence type="predicted"/>
<protein>
    <submittedName>
        <fullName evidence="3">Alpha/beta fold hydrolase</fullName>
    </submittedName>
</protein>
<gene>
    <name evidence="3" type="ORF">D1781_09365</name>
</gene>
<feature type="region of interest" description="Disordered" evidence="1">
    <location>
        <begin position="48"/>
        <end position="71"/>
    </location>
</feature>
<name>A0A3A1U431_9MICO</name>
<dbReference type="GO" id="GO:0016020">
    <property type="term" value="C:membrane"/>
    <property type="evidence" value="ECO:0007669"/>
    <property type="project" value="TreeGrafter"/>
</dbReference>
<dbReference type="EMBL" id="QXTG01000002">
    <property type="protein sequence ID" value="RIX27744.1"/>
    <property type="molecule type" value="Genomic_DNA"/>
</dbReference>
<dbReference type="InterPro" id="IPR050266">
    <property type="entry name" value="AB_hydrolase_sf"/>
</dbReference>
<reference evidence="4" key="1">
    <citation type="submission" date="2018-09" db="EMBL/GenBank/DDBJ databases">
        <authorList>
            <person name="Kim I."/>
        </authorList>
    </citation>
    <scope>NUCLEOTIDE SEQUENCE [LARGE SCALE GENOMIC DNA]</scope>
    <source>
        <strain evidence="4">DD4a</strain>
    </source>
</reference>
<dbReference type="InterPro" id="IPR029058">
    <property type="entry name" value="AB_hydrolase_fold"/>
</dbReference>
<dbReference type="Gene3D" id="3.40.50.1820">
    <property type="entry name" value="alpha/beta hydrolase"/>
    <property type="match status" value="1"/>
</dbReference>
<evidence type="ECO:0000313" key="3">
    <source>
        <dbReference type="EMBL" id="RIX27744.1"/>
    </source>
</evidence>
<dbReference type="SUPFAM" id="SSF53474">
    <property type="entry name" value="alpha/beta-Hydrolases"/>
    <property type="match status" value="1"/>
</dbReference>
<feature type="region of interest" description="Disordered" evidence="1">
    <location>
        <begin position="558"/>
        <end position="587"/>
    </location>
</feature>
<dbReference type="Pfam" id="PF13618">
    <property type="entry name" value="Gluconate_2-dh3"/>
    <property type="match status" value="1"/>
</dbReference>
<sequence>MPVFEHGPPTSHPGLGQDFSIQWNGVSKCGGNGRVRLKRTDLLRIPAASPASVRHESGASSKQWSRGSLRSHLDQRGGVVSRLADRRGLEARCARTSASGRGRIEPLTASGCRSAAECPGAPAGALDERTRVARPTLFLLHALGLSARSWDGVIDAIGDGLDVVALDLPGYGDNAASPLLTVRETAEWVAARIREREPDEWLIAGHSMGGKIATIVTAWAERAEHGLIPPTGLVLVDASTPGPEPMAEERRALMEQWWASGTISAEDAAAYIHANTAGPIPGAVRETAIADVQRSSRVAWLEWLRRGSLEDWSDEVGVLRTPTAIVVGAEDPDLGAVNQERLNLPHVPNAVVHEVDGAGHDSLLQYPGEVARFVTGLAARVEGTAALPPAFARLIASDRVSARTRRVMMRRLDGPGDAPRVFSPAQRALLTVLVARVLPQRGTDLDIAGRIDAEFAAGHGDGWRFAELPPDAEAWRQGLDTLAEQVPDFAALTGAAQEAVLDRVWDGGIGSDADGRLTGSQMRLWLKDVQAEAVRMWLSHPAAQAWIRYDGFADGGDGPRKQGFSTTHAGEWEPWQRDWRTGKELQA</sequence>
<organism evidence="3 4">
    <name type="scientific">Amnibacterium setariae</name>
    <dbReference type="NCBI Taxonomy" id="2306585"/>
    <lineage>
        <taxon>Bacteria</taxon>
        <taxon>Bacillati</taxon>
        <taxon>Actinomycetota</taxon>
        <taxon>Actinomycetes</taxon>
        <taxon>Micrococcales</taxon>
        <taxon>Microbacteriaceae</taxon>
        <taxon>Amnibacterium</taxon>
    </lineage>
</organism>
<comment type="caution">
    <text evidence="3">The sequence shown here is derived from an EMBL/GenBank/DDBJ whole genome shotgun (WGS) entry which is preliminary data.</text>
</comment>
<keyword evidence="3" id="KW-0378">Hydrolase</keyword>
<evidence type="ECO:0000313" key="4">
    <source>
        <dbReference type="Proteomes" id="UP000265742"/>
    </source>
</evidence>
<feature type="compositionally biased region" description="Polar residues" evidence="1">
    <location>
        <begin position="58"/>
        <end position="68"/>
    </location>
</feature>
<feature type="domain" description="AB hydrolase-1" evidence="2">
    <location>
        <begin position="135"/>
        <end position="238"/>
    </location>
</feature>
<dbReference type="PANTHER" id="PTHR43798:SF33">
    <property type="entry name" value="HYDROLASE, PUTATIVE (AFU_ORTHOLOGUE AFUA_2G14860)-RELATED"/>
    <property type="match status" value="1"/>
</dbReference>
<dbReference type="GO" id="GO:0016787">
    <property type="term" value="F:hydrolase activity"/>
    <property type="evidence" value="ECO:0007669"/>
    <property type="project" value="UniProtKB-KW"/>
</dbReference>
<evidence type="ECO:0000259" key="2">
    <source>
        <dbReference type="Pfam" id="PF00561"/>
    </source>
</evidence>
<dbReference type="InterPro" id="IPR000073">
    <property type="entry name" value="AB_hydrolase_1"/>
</dbReference>
<accession>A0A3A1U431</accession>
<dbReference type="InterPro" id="IPR027056">
    <property type="entry name" value="Gluconate_2DH_su3"/>
</dbReference>
<evidence type="ECO:0000256" key="1">
    <source>
        <dbReference type="SAM" id="MobiDB-lite"/>
    </source>
</evidence>
<keyword evidence="4" id="KW-1185">Reference proteome</keyword>
<dbReference type="OrthoDB" id="63962at2"/>